<dbReference type="EMBL" id="FN653056">
    <property type="protein sequence ID" value="CBY24670.1"/>
    <property type="molecule type" value="Genomic_DNA"/>
</dbReference>
<dbReference type="OrthoDB" id="10377062at2759"/>
<dbReference type="Proteomes" id="UP000001307">
    <property type="component" value="Unassembled WGS sequence"/>
</dbReference>
<accession>E4XIY5</accession>
<name>E4XIY5_OIKDI</name>
<dbReference type="InParanoid" id="E4XIY5"/>
<proteinExistence type="predicted"/>
<protein>
    <recommendedName>
        <fullName evidence="3">BHLH domain-containing protein</fullName>
    </recommendedName>
</protein>
<evidence type="ECO:0000313" key="2">
    <source>
        <dbReference type="Proteomes" id="UP000001307"/>
    </source>
</evidence>
<organism evidence="1">
    <name type="scientific">Oikopleura dioica</name>
    <name type="common">Tunicate</name>
    <dbReference type="NCBI Taxonomy" id="34765"/>
    <lineage>
        <taxon>Eukaryota</taxon>
        <taxon>Metazoa</taxon>
        <taxon>Chordata</taxon>
        <taxon>Tunicata</taxon>
        <taxon>Appendicularia</taxon>
        <taxon>Copelata</taxon>
        <taxon>Oikopleuridae</taxon>
        <taxon>Oikopleura</taxon>
    </lineage>
</organism>
<evidence type="ECO:0000313" key="1">
    <source>
        <dbReference type="EMBL" id="CBY24670.1"/>
    </source>
</evidence>
<gene>
    <name evidence="1" type="ORF">GSOID_T00012565001</name>
</gene>
<keyword evidence="2" id="KW-1185">Reference proteome</keyword>
<evidence type="ECO:0008006" key="3">
    <source>
        <dbReference type="Google" id="ProtNLM"/>
    </source>
</evidence>
<dbReference type="AlphaFoldDB" id="E4XIY5"/>
<reference evidence="1" key="1">
    <citation type="journal article" date="2010" name="Science">
        <title>Plasticity of animal genome architecture unmasked by rapid evolution of a pelagic tunicate.</title>
        <authorList>
            <person name="Denoeud F."/>
            <person name="Henriet S."/>
            <person name="Mungpakdee S."/>
            <person name="Aury J.M."/>
            <person name="Da Silva C."/>
            <person name="Brinkmann H."/>
            <person name="Mikhaleva J."/>
            <person name="Olsen L.C."/>
            <person name="Jubin C."/>
            <person name="Canestro C."/>
            <person name="Bouquet J.M."/>
            <person name="Danks G."/>
            <person name="Poulain J."/>
            <person name="Campsteijn C."/>
            <person name="Adamski M."/>
            <person name="Cross I."/>
            <person name="Yadetie F."/>
            <person name="Muffato M."/>
            <person name="Louis A."/>
            <person name="Butcher S."/>
            <person name="Tsagkogeorga G."/>
            <person name="Konrad A."/>
            <person name="Singh S."/>
            <person name="Jensen M.F."/>
            <person name="Cong E.H."/>
            <person name="Eikeseth-Otteraa H."/>
            <person name="Noel B."/>
            <person name="Anthouard V."/>
            <person name="Porcel B.M."/>
            <person name="Kachouri-Lafond R."/>
            <person name="Nishino A."/>
            <person name="Ugolini M."/>
            <person name="Chourrout P."/>
            <person name="Nishida H."/>
            <person name="Aasland R."/>
            <person name="Huzurbazar S."/>
            <person name="Westhof E."/>
            <person name="Delsuc F."/>
            <person name="Lehrach H."/>
            <person name="Reinhardt R."/>
            <person name="Weissenbach J."/>
            <person name="Roy S.W."/>
            <person name="Artiguenave F."/>
            <person name="Postlethwait J.H."/>
            <person name="Manak J.R."/>
            <person name="Thompson E.M."/>
            <person name="Jaillon O."/>
            <person name="Du Pasquier L."/>
            <person name="Boudinot P."/>
            <person name="Liberles D.A."/>
            <person name="Volff J.N."/>
            <person name="Philippe H."/>
            <person name="Lenhard B."/>
            <person name="Roest Crollius H."/>
            <person name="Wincker P."/>
            <person name="Chourrout D."/>
        </authorList>
    </citation>
    <scope>NUCLEOTIDE SEQUENCE [LARGE SCALE GENOMIC DNA]</scope>
</reference>
<sequence>MVLDSIEQYNNTESTSETCHSFDSMAYPQEFCSKPVIVSEEQQEQMMMIQLMKILPRDFLPANADSIDVLMSASRYIRALQDMQARVSLSA</sequence>